<dbReference type="AlphaFoldDB" id="A0AAV2YZB6"/>
<feature type="compositionally biased region" description="Low complexity" evidence="1">
    <location>
        <begin position="10"/>
        <end position="27"/>
    </location>
</feature>
<proteinExistence type="predicted"/>
<gene>
    <name evidence="2" type="ORF">N0F65_004924</name>
</gene>
<organism evidence="2 3">
    <name type="scientific">Lagenidium giganteum</name>
    <dbReference type="NCBI Taxonomy" id="4803"/>
    <lineage>
        <taxon>Eukaryota</taxon>
        <taxon>Sar</taxon>
        <taxon>Stramenopiles</taxon>
        <taxon>Oomycota</taxon>
        <taxon>Peronosporomycetes</taxon>
        <taxon>Pythiales</taxon>
        <taxon>Pythiaceae</taxon>
    </lineage>
</organism>
<evidence type="ECO:0000313" key="3">
    <source>
        <dbReference type="Proteomes" id="UP001146120"/>
    </source>
</evidence>
<evidence type="ECO:0000256" key="1">
    <source>
        <dbReference type="SAM" id="MobiDB-lite"/>
    </source>
</evidence>
<reference evidence="2" key="2">
    <citation type="journal article" date="2023" name="Microbiol Resour">
        <title>Decontamination and Annotation of the Draft Genome Sequence of the Oomycete Lagenidium giganteum ARSEF 373.</title>
        <authorList>
            <person name="Morgan W.R."/>
            <person name="Tartar A."/>
        </authorList>
    </citation>
    <scope>NUCLEOTIDE SEQUENCE</scope>
    <source>
        <strain evidence="2">ARSEF 373</strain>
    </source>
</reference>
<reference evidence="2" key="1">
    <citation type="submission" date="2022-11" db="EMBL/GenBank/DDBJ databases">
        <authorList>
            <person name="Morgan W.R."/>
            <person name="Tartar A."/>
        </authorList>
    </citation>
    <scope>NUCLEOTIDE SEQUENCE</scope>
    <source>
        <strain evidence="2">ARSEF 373</strain>
    </source>
</reference>
<accession>A0AAV2YZB6</accession>
<evidence type="ECO:0000313" key="2">
    <source>
        <dbReference type="EMBL" id="DAZ98487.1"/>
    </source>
</evidence>
<dbReference type="Proteomes" id="UP001146120">
    <property type="component" value="Unassembled WGS sequence"/>
</dbReference>
<feature type="region of interest" description="Disordered" evidence="1">
    <location>
        <begin position="1"/>
        <end position="27"/>
    </location>
</feature>
<sequence length="27" mass="2893">MLSKRASIPSKQNFFSSSASQNTSASM</sequence>
<comment type="caution">
    <text evidence="2">The sequence shown here is derived from an EMBL/GenBank/DDBJ whole genome shotgun (WGS) entry which is preliminary data.</text>
</comment>
<dbReference type="EMBL" id="DAKRPA010000105">
    <property type="protein sequence ID" value="DAZ98487.1"/>
    <property type="molecule type" value="Genomic_DNA"/>
</dbReference>
<name>A0AAV2YZB6_9STRA</name>
<keyword evidence="3" id="KW-1185">Reference proteome</keyword>
<protein>
    <submittedName>
        <fullName evidence="2">Uncharacterized protein</fullName>
    </submittedName>
</protein>